<dbReference type="InterPro" id="IPR017853">
    <property type="entry name" value="GH"/>
</dbReference>
<evidence type="ECO:0000259" key="8">
    <source>
        <dbReference type="PROSITE" id="PS51910"/>
    </source>
</evidence>
<evidence type="ECO:0000259" key="7">
    <source>
        <dbReference type="PROSITE" id="PS50940"/>
    </source>
</evidence>
<evidence type="ECO:0000313" key="10">
    <source>
        <dbReference type="Proteomes" id="UP000031036"/>
    </source>
</evidence>
<comment type="similarity">
    <text evidence="1">Belongs to the glycosyl hydrolase 18 family. Chitinase class II subfamily.</text>
</comment>
<keyword evidence="5 6" id="KW-0326">Glycosidase</keyword>
<reference evidence="9 10" key="1">
    <citation type="submission" date="2014-11" db="EMBL/GenBank/DDBJ databases">
        <title>Genetic blueprint of the zoonotic pathogen Toxocara canis.</title>
        <authorList>
            <person name="Zhu X.-Q."/>
            <person name="Korhonen P.K."/>
            <person name="Cai H."/>
            <person name="Young N.D."/>
            <person name="Nejsum P."/>
            <person name="von Samson-Himmelstjerna G."/>
            <person name="Boag P.R."/>
            <person name="Tan P."/>
            <person name="Li Q."/>
            <person name="Min J."/>
            <person name="Yang Y."/>
            <person name="Wang X."/>
            <person name="Fang X."/>
            <person name="Hall R.S."/>
            <person name="Hofmann A."/>
            <person name="Sternberg P.W."/>
            <person name="Jex A.R."/>
            <person name="Gasser R.B."/>
        </authorList>
    </citation>
    <scope>NUCLEOTIDE SEQUENCE [LARGE SCALE GENOMIC DNA]</scope>
    <source>
        <strain evidence="9">PN_DK_2014</strain>
    </source>
</reference>
<dbReference type="AlphaFoldDB" id="A0A0B2V5U4"/>
<keyword evidence="4" id="KW-1015">Disulfide bond</keyword>
<dbReference type="OMA" id="HETTKHH"/>
<dbReference type="GO" id="GO:0005975">
    <property type="term" value="P:carbohydrate metabolic process"/>
    <property type="evidence" value="ECO:0007669"/>
    <property type="project" value="InterPro"/>
</dbReference>
<dbReference type="PROSITE" id="PS01095">
    <property type="entry name" value="GH18_1"/>
    <property type="match status" value="1"/>
</dbReference>
<dbReference type="Gene3D" id="3.10.50.10">
    <property type="match status" value="1"/>
</dbReference>
<evidence type="ECO:0000313" key="9">
    <source>
        <dbReference type="EMBL" id="KHN76884.1"/>
    </source>
</evidence>
<dbReference type="SUPFAM" id="SSF54556">
    <property type="entry name" value="Chitinase insertion domain"/>
    <property type="match status" value="1"/>
</dbReference>
<proteinExistence type="inferred from homology"/>
<feature type="domain" description="GH18" evidence="8">
    <location>
        <begin position="1"/>
        <end position="335"/>
    </location>
</feature>
<dbReference type="Gene3D" id="3.20.20.80">
    <property type="entry name" value="Glycosidases"/>
    <property type="match status" value="1"/>
</dbReference>
<dbReference type="PROSITE" id="PS50940">
    <property type="entry name" value="CHIT_BIND_II"/>
    <property type="match status" value="1"/>
</dbReference>
<dbReference type="EMBL" id="JPKZ01002390">
    <property type="protein sequence ID" value="KHN76884.1"/>
    <property type="molecule type" value="Genomic_DNA"/>
</dbReference>
<dbReference type="InterPro" id="IPR001579">
    <property type="entry name" value="Glyco_hydro_18_chit_AS"/>
</dbReference>
<dbReference type="OrthoDB" id="76388at2759"/>
<dbReference type="SMART" id="SM00636">
    <property type="entry name" value="Glyco_18"/>
    <property type="match status" value="1"/>
</dbReference>
<dbReference type="InterPro" id="IPR050314">
    <property type="entry name" value="Glycosyl_Hydrlase_18"/>
</dbReference>
<dbReference type="Gene3D" id="2.170.140.10">
    <property type="entry name" value="Chitin binding domain"/>
    <property type="match status" value="1"/>
</dbReference>
<evidence type="ECO:0000256" key="6">
    <source>
        <dbReference type="RuleBase" id="RU000489"/>
    </source>
</evidence>
<dbReference type="InterPro" id="IPR001223">
    <property type="entry name" value="Glyco_hydro18_cat"/>
</dbReference>
<evidence type="ECO:0000256" key="5">
    <source>
        <dbReference type="ARBA" id="ARBA00023295"/>
    </source>
</evidence>
<dbReference type="GO" id="GO:0005576">
    <property type="term" value="C:extracellular region"/>
    <property type="evidence" value="ECO:0007669"/>
    <property type="project" value="InterPro"/>
</dbReference>
<dbReference type="STRING" id="6265.A0A0B2V5U4"/>
<dbReference type="Proteomes" id="UP000031036">
    <property type="component" value="Unassembled WGS sequence"/>
</dbReference>
<name>A0A0B2V5U4_TOXCA</name>
<dbReference type="InterPro" id="IPR011583">
    <property type="entry name" value="Chitinase_II/V-like_cat"/>
</dbReference>
<keyword evidence="2" id="KW-0147">Chitin-binding</keyword>
<dbReference type="PANTHER" id="PTHR11177:SF400">
    <property type="entry name" value="ENDOCHITINASE-RELATED"/>
    <property type="match status" value="1"/>
</dbReference>
<dbReference type="InterPro" id="IPR029070">
    <property type="entry name" value="Chitinase_insertion_sf"/>
</dbReference>
<accession>A0A0B2V5U4</accession>
<dbReference type="GO" id="GO:0008061">
    <property type="term" value="F:chitin binding"/>
    <property type="evidence" value="ECO:0007669"/>
    <property type="project" value="UniProtKB-KW"/>
</dbReference>
<dbReference type="GO" id="GO:0006032">
    <property type="term" value="P:chitin catabolic process"/>
    <property type="evidence" value="ECO:0007669"/>
    <property type="project" value="UniProtKB-ARBA"/>
</dbReference>
<evidence type="ECO:0000256" key="1">
    <source>
        <dbReference type="ARBA" id="ARBA00009121"/>
    </source>
</evidence>
<sequence>MNSNFTIRAYDLADLSNDWSGIGMYARVNRLKTFDPELKTLLSVGGWSFGTQLFKQMSRNKTGRSTFINSAIKFVRDNDFDGIDIDWEYPKGAHDILSYSLFIKELREAMNLESSSNRKRPLLLTVAVSAGETTIRNAYDIPQLAKHVDFVLLMSYDFHGGWETKTNLHNALYSRGDEKGKQGAWNIDWAANYWAEKGMPRRKIIIGIATYGRGWTLKDAQRNGIGSPGTASTATRFIGESGIAAYYELCEMLANRAQRYWEPRSQVPYLVYGDQWFTYDDTESIKNKMAWLKRQHFGGAFVWTLDFDDFNGRCSSSNSVVYPLVGVIARELAGIDITHFNVAKLSSYFQLNSFTTLQPPTLSSTTKPLSATSLQKLSPNDEVNCRQLADGFHPLSASTAKFILCAKGKQFVMNCPEGFRFDQRLLYCTENKTEDSNSGHQSALTKSPAIAVKTTPSNINESFR</sequence>
<dbReference type="FunFam" id="3.10.50.10:FF:000008">
    <property type="entry name" value="Chitinase 11"/>
    <property type="match status" value="1"/>
</dbReference>
<organism evidence="9 10">
    <name type="scientific">Toxocara canis</name>
    <name type="common">Canine roundworm</name>
    <dbReference type="NCBI Taxonomy" id="6265"/>
    <lineage>
        <taxon>Eukaryota</taxon>
        <taxon>Metazoa</taxon>
        <taxon>Ecdysozoa</taxon>
        <taxon>Nematoda</taxon>
        <taxon>Chromadorea</taxon>
        <taxon>Rhabditida</taxon>
        <taxon>Spirurina</taxon>
        <taxon>Ascaridomorpha</taxon>
        <taxon>Ascaridoidea</taxon>
        <taxon>Toxocaridae</taxon>
        <taxon>Toxocara</taxon>
    </lineage>
</organism>
<keyword evidence="10" id="KW-1185">Reference proteome</keyword>
<evidence type="ECO:0000256" key="3">
    <source>
        <dbReference type="ARBA" id="ARBA00022801"/>
    </source>
</evidence>
<comment type="caution">
    <text evidence="9">The sequence shown here is derived from an EMBL/GenBank/DDBJ whole genome shotgun (WGS) entry which is preliminary data.</text>
</comment>
<dbReference type="InterPro" id="IPR002557">
    <property type="entry name" value="Chitin-bd_dom"/>
</dbReference>
<dbReference type="Pfam" id="PF01607">
    <property type="entry name" value="CBM_14"/>
    <property type="match status" value="1"/>
</dbReference>
<dbReference type="PROSITE" id="PS51910">
    <property type="entry name" value="GH18_2"/>
    <property type="match status" value="1"/>
</dbReference>
<evidence type="ECO:0000256" key="2">
    <source>
        <dbReference type="ARBA" id="ARBA00022669"/>
    </source>
</evidence>
<evidence type="ECO:0000256" key="4">
    <source>
        <dbReference type="ARBA" id="ARBA00023157"/>
    </source>
</evidence>
<feature type="domain" description="Chitin-binding type-2" evidence="7">
    <location>
        <begin position="382"/>
        <end position="438"/>
    </location>
</feature>
<gene>
    <name evidence="9" type="primary">cht-1</name>
    <name evidence="9" type="ORF">Tcan_05090</name>
</gene>
<dbReference type="PANTHER" id="PTHR11177">
    <property type="entry name" value="CHITINASE"/>
    <property type="match status" value="1"/>
</dbReference>
<keyword evidence="3 6" id="KW-0378">Hydrolase</keyword>
<dbReference type="SUPFAM" id="SSF57625">
    <property type="entry name" value="Invertebrate chitin-binding proteins"/>
    <property type="match status" value="1"/>
</dbReference>
<dbReference type="Pfam" id="PF00704">
    <property type="entry name" value="Glyco_hydro_18"/>
    <property type="match status" value="1"/>
</dbReference>
<dbReference type="SUPFAM" id="SSF51445">
    <property type="entry name" value="(Trans)glycosidases"/>
    <property type="match status" value="1"/>
</dbReference>
<dbReference type="InterPro" id="IPR036508">
    <property type="entry name" value="Chitin-bd_dom_sf"/>
</dbReference>
<protein>
    <submittedName>
        <fullName evidence="9">Putative endochitinase</fullName>
    </submittedName>
</protein>
<dbReference type="GO" id="GO:0004568">
    <property type="term" value="F:chitinase activity"/>
    <property type="evidence" value="ECO:0007669"/>
    <property type="project" value="UniProtKB-ARBA"/>
</dbReference>